<accession>A0A251XK62</accession>
<dbReference type="InterPro" id="IPR027417">
    <property type="entry name" value="P-loop_NTPase"/>
</dbReference>
<dbReference type="AlphaFoldDB" id="A0A251XK62"/>
<keyword evidence="2" id="KW-1185">Reference proteome</keyword>
<dbReference type="Gene3D" id="3.40.50.300">
    <property type="entry name" value="P-loop containing nucleotide triphosphate hydrolases"/>
    <property type="match status" value="1"/>
</dbReference>
<proteinExistence type="predicted"/>
<keyword evidence="1" id="KW-0547">Nucleotide-binding</keyword>
<dbReference type="EMBL" id="MDHH01000001">
    <property type="protein sequence ID" value="OUE03881.1"/>
    <property type="molecule type" value="Genomic_DNA"/>
</dbReference>
<dbReference type="SUPFAM" id="SSF52540">
    <property type="entry name" value="P-loop containing nucleoside triphosphate hydrolases"/>
    <property type="match status" value="1"/>
</dbReference>
<sequence length="50" mass="5099">MAVIEAEGLVKTYHPRGAPTVHALAGLDLEVPEGTVLGLLGPNGAGRPRP</sequence>
<keyword evidence="1" id="KW-0067">ATP-binding</keyword>
<gene>
    <name evidence="1" type="primary">drrA_1</name>
    <name evidence="1" type="ORF">CMMCAS07_02970</name>
</gene>
<dbReference type="Proteomes" id="UP000195062">
    <property type="component" value="Unassembled WGS sequence"/>
</dbReference>
<evidence type="ECO:0000313" key="2">
    <source>
        <dbReference type="Proteomes" id="UP000195062"/>
    </source>
</evidence>
<organism evidence="1 2">
    <name type="scientific">Clavibacter michiganensis subsp. michiganensis</name>
    <dbReference type="NCBI Taxonomy" id="33013"/>
    <lineage>
        <taxon>Bacteria</taxon>
        <taxon>Bacillati</taxon>
        <taxon>Actinomycetota</taxon>
        <taxon>Actinomycetes</taxon>
        <taxon>Micrococcales</taxon>
        <taxon>Microbacteriaceae</taxon>
        <taxon>Clavibacter</taxon>
    </lineage>
</organism>
<dbReference type="GO" id="GO:0005524">
    <property type="term" value="F:ATP binding"/>
    <property type="evidence" value="ECO:0007669"/>
    <property type="project" value="UniProtKB-KW"/>
</dbReference>
<comment type="caution">
    <text evidence="1">The sequence shown here is derived from an EMBL/GenBank/DDBJ whole genome shotgun (WGS) entry which is preliminary data.</text>
</comment>
<protein>
    <submittedName>
        <fullName evidence="1">Daunorubicin/doxorubicin resistance ATP-binding protein DrrA</fullName>
    </submittedName>
</protein>
<reference evidence="1 2" key="1">
    <citation type="submission" date="2016-08" db="EMBL/GenBank/DDBJ databases">
        <title>Genome sequence of Clavibacter michiganensis subsp. michiganensis strain CASJ007.</title>
        <authorList>
            <person name="Thapa S.P."/>
            <person name="Coaker G."/>
        </authorList>
    </citation>
    <scope>NUCLEOTIDE SEQUENCE [LARGE SCALE GENOMIC DNA]</scope>
    <source>
        <strain evidence="1">CASJ007</strain>
    </source>
</reference>
<name>A0A251XK62_CLAMM</name>
<evidence type="ECO:0000313" key="1">
    <source>
        <dbReference type="EMBL" id="OUE03881.1"/>
    </source>
</evidence>